<dbReference type="GO" id="GO:0008360">
    <property type="term" value="P:regulation of cell shape"/>
    <property type="evidence" value="ECO:0007669"/>
    <property type="project" value="UniProtKB-KW"/>
</dbReference>
<keyword evidence="5 10" id="KW-0067">ATP-binding</keyword>
<dbReference type="SUPFAM" id="SSF63418">
    <property type="entry name" value="MurE/MurF N-terminal domain"/>
    <property type="match status" value="1"/>
</dbReference>
<sequence>MITVSLQWIAEQLGAEVVGTHDASAVMIDKVSTDTRDDLTDALFIALRGHNFDAHDFIDQASEQGARAVICSHPVATDIPQLVVEDTRYALGQLGAAVKAEVAPKTVAITGSNGKTTVKEMLASILSQQHQVLATQGNFNNDIGVPLTLLRLTRAHQYAVIELGANHPGEIAYTTALTKPDVALLNNVSAAHVEGFGSLQGVARAKTEIFRGLSDEGLAITTAHSEFLPCWQRNREGKRLQTFGMDNSADVYASKVELDEDGKARFCLHLFGQQADVALQLTGKHNVLNALAASSAAYELGIGIADIVNGLQLLHPVAGRLTTFKLNDKVRLIDDTYNASVASTKAALELLSGYQGYRIMVLGDMGELGADARAYHEEIGAYALEQDIDNLFTLGVLSQSASEVFNGRGGKHFSSLQNVVEEVLQIITQHQQQQPVTVLVKGSRSAHMERVVAALKEHIQPTQREDRHAC</sequence>
<proteinExistence type="inferred from homology"/>
<keyword evidence="7 10" id="KW-0573">Peptidoglycan synthesis</keyword>
<dbReference type="InterPro" id="IPR051046">
    <property type="entry name" value="MurCDEF_CellWall_CoF430Synth"/>
</dbReference>
<comment type="pathway">
    <text evidence="10 11">Cell wall biogenesis; peptidoglycan biosynthesis.</text>
</comment>
<dbReference type="InterPro" id="IPR013221">
    <property type="entry name" value="Mur_ligase_cen"/>
</dbReference>
<evidence type="ECO:0000313" key="16">
    <source>
        <dbReference type="Proteomes" id="UP000287908"/>
    </source>
</evidence>
<dbReference type="Pfam" id="PF01225">
    <property type="entry name" value="Mur_ligase"/>
    <property type="match status" value="1"/>
</dbReference>
<evidence type="ECO:0000256" key="2">
    <source>
        <dbReference type="ARBA" id="ARBA00022598"/>
    </source>
</evidence>
<keyword evidence="4 10" id="KW-0547">Nucleotide-binding</keyword>
<evidence type="ECO:0000256" key="8">
    <source>
        <dbReference type="ARBA" id="ARBA00023306"/>
    </source>
</evidence>
<dbReference type="HAMAP" id="MF_02019">
    <property type="entry name" value="MurF"/>
    <property type="match status" value="1"/>
</dbReference>
<organism evidence="15 16">
    <name type="scientific">Idiomarina seosinensis</name>
    <dbReference type="NCBI Taxonomy" id="281739"/>
    <lineage>
        <taxon>Bacteria</taxon>
        <taxon>Pseudomonadati</taxon>
        <taxon>Pseudomonadota</taxon>
        <taxon>Gammaproteobacteria</taxon>
        <taxon>Alteromonadales</taxon>
        <taxon>Idiomarinaceae</taxon>
        <taxon>Idiomarina</taxon>
    </lineage>
</organism>
<gene>
    <name evidence="10 15" type="primary">murF</name>
    <name evidence="15" type="ORF">CWI81_07095</name>
</gene>
<dbReference type="GO" id="GO:0008766">
    <property type="term" value="F:UDP-N-acetylmuramoylalanyl-D-glutamyl-2,6-diaminopimelate-D-alanyl-D-alanine ligase activity"/>
    <property type="evidence" value="ECO:0007669"/>
    <property type="project" value="RHEA"/>
</dbReference>
<evidence type="ECO:0000256" key="7">
    <source>
        <dbReference type="ARBA" id="ARBA00022984"/>
    </source>
</evidence>
<comment type="subcellular location">
    <subcellularLocation>
        <location evidence="10 11">Cytoplasm</location>
    </subcellularLocation>
</comment>
<protein>
    <recommendedName>
        <fullName evidence="10 11">UDP-N-acetylmuramoyl-tripeptide--D-alanyl-D-alanine ligase</fullName>
        <ecNumber evidence="10 11">6.3.2.10</ecNumber>
    </recommendedName>
    <alternativeName>
        <fullName evidence="10">D-alanyl-D-alanine-adding enzyme</fullName>
    </alternativeName>
</protein>
<comment type="function">
    <text evidence="10 11">Involved in cell wall formation. Catalyzes the final step in the synthesis of UDP-N-acetylmuramoyl-pentapeptide, the precursor of murein.</text>
</comment>
<feature type="domain" description="Mur ligase central" evidence="14">
    <location>
        <begin position="109"/>
        <end position="296"/>
    </location>
</feature>
<accession>A0A432ZD62</accession>
<dbReference type="InterPro" id="IPR036615">
    <property type="entry name" value="Mur_ligase_C_dom_sf"/>
</dbReference>
<dbReference type="NCBIfam" id="TIGR01143">
    <property type="entry name" value="murF"/>
    <property type="match status" value="1"/>
</dbReference>
<keyword evidence="9 10" id="KW-0961">Cell wall biogenesis/degradation</keyword>
<dbReference type="GO" id="GO:0005737">
    <property type="term" value="C:cytoplasm"/>
    <property type="evidence" value="ECO:0007669"/>
    <property type="project" value="UniProtKB-SubCell"/>
</dbReference>
<evidence type="ECO:0000256" key="6">
    <source>
        <dbReference type="ARBA" id="ARBA00022960"/>
    </source>
</evidence>
<feature type="binding site" evidence="10">
    <location>
        <begin position="111"/>
        <end position="117"/>
    </location>
    <ligand>
        <name>ATP</name>
        <dbReference type="ChEBI" id="CHEBI:30616"/>
    </ligand>
</feature>
<dbReference type="GO" id="GO:0071555">
    <property type="term" value="P:cell wall organization"/>
    <property type="evidence" value="ECO:0007669"/>
    <property type="project" value="UniProtKB-KW"/>
</dbReference>
<dbReference type="Pfam" id="PF02875">
    <property type="entry name" value="Mur_ligase_C"/>
    <property type="match status" value="1"/>
</dbReference>
<keyword evidence="3 10" id="KW-0132">Cell division</keyword>
<comment type="catalytic activity">
    <reaction evidence="10 11">
        <text>D-alanyl-D-alanine + UDP-N-acetyl-alpha-D-muramoyl-L-alanyl-gamma-D-glutamyl-meso-2,6-diaminopimelate + ATP = UDP-N-acetyl-alpha-D-muramoyl-L-alanyl-gamma-D-glutamyl-meso-2,6-diaminopimeloyl-D-alanyl-D-alanine + ADP + phosphate + H(+)</text>
        <dbReference type="Rhea" id="RHEA:28374"/>
        <dbReference type="ChEBI" id="CHEBI:15378"/>
        <dbReference type="ChEBI" id="CHEBI:30616"/>
        <dbReference type="ChEBI" id="CHEBI:43474"/>
        <dbReference type="ChEBI" id="CHEBI:57822"/>
        <dbReference type="ChEBI" id="CHEBI:61386"/>
        <dbReference type="ChEBI" id="CHEBI:83905"/>
        <dbReference type="ChEBI" id="CHEBI:456216"/>
        <dbReference type="EC" id="6.3.2.10"/>
    </reaction>
</comment>
<keyword evidence="16" id="KW-1185">Reference proteome</keyword>
<evidence type="ECO:0000256" key="9">
    <source>
        <dbReference type="ARBA" id="ARBA00023316"/>
    </source>
</evidence>
<keyword evidence="6 10" id="KW-0133">Cell shape</keyword>
<dbReference type="UniPathway" id="UPA00219"/>
<dbReference type="SUPFAM" id="SSF53244">
    <property type="entry name" value="MurD-like peptide ligases, peptide-binding domain"/>
    <property type="match status" value="1"/>
</dbReference>
<dbReference type="GO" id="GO:0051301">
    <property type="term" value="P:cell division"/>
    <property type="evidence" value="ECO:0007669"/>
    <property type="project" value="UniProtKB-KW"/>
</dbReference>
<evidence type="ECO:0000256" key="4">
    <source>
        <dbReference type="ARBA" id="ARBA00022741"/>
    </source>
</evidence>
<dbReference type="OrthoDB" id="9801978at2"/>
<evidence type="ECO:0000256" key="5">
    <source>
        <dbReference type="ARBA" id="ARBA00022840"/>
    </source>
</evidence>
<dbReference type="EC" id="6.3.2.10" evidence="10 11"/>
<dbReference type="InterPro" id="IPR005863">
    <property type="entry name" value="UDP-N-AcMur_synth"/>
</dbReference>
<evidence type="ECO:0000259" key="14">
    <source>
        <dbReference type="Pfam" id="PF08245"/>
    </source>
</evidence>
<feature type="domain" description="Mur ligase C-terminal" evidence="13">
    <location>
        <begin position="319"/>
        <end position="444"/>
    </location>
</feature>
<evidence type="ECO:0000259" key="13">
    <source>
        <dbReference type="Pfam" id="PF02875"/>
    </source>
</evidence>
<evidence type="ECO:0000256" key="11">
    <source>
        <dbReference type="RuleBase" id="RU004136"/>
    </source>
</evidence>
<dbReference type="RefSeq" id="WP_126784615.1">
    <property type="nucleotide sequence ID" value="NZ_PIQF01000002.1"/>
</dbReference>
<dbReference type="EMBL" id="PIQF01000002">
    <property type="protein sequence ID" value="RUO75888.1"/>
    <property type="molecule type" value="Genomic_DNA"/>
</dbReference>
<dbReference type="PANTHER" id="PTHR43024:SF1">
    <property type="entry name" value="UDP-N-ACETYLMURAMOYL-TRIPEPTIDE--D-ALANYL-D-ALANINE LIGASE"/>
    <property type="match status" value="1"/>
</dbReference>
<dbReference type="Gene3D" id="3.90.190.20">
    <property type="entry name" value="Mur ligase, C-terminal domain"/>
    <property type="match status" value="1"/>
</dbReference>
<keyword evidence="8 10" id="KW-0131">Cell cycle</keyword>
<name>A0A432ZD62_9GAMM</name>
<dbReference type="InterPro" id="IPR036565">
    <property type="entry name" value="Mur-like_cat_sf"/>
</dbReference>
<dbReference type="PANTHER" id="PTHR43024">
    <property type="entry name" value="UDP-N-ACETYLMURAMOYL-TRIPEPTIDE--D-ALANYL-D-ALANINE LIGASE"/>
    <property type="match status" value="1"/>
</dbReference>
<dbReference type="GO" id="GO:0009252">
    <property type="term" value="P:peptidoglycan biosynthetic process"/>
    <property type="evidence" value="ECO:0007669"/>
    <property type="project" value="UniProtKB-UniRule"/>
</dbReference>
<evidence type="ECO:0000313" key="15">
    <source>
        <dbReference type="EMBL" id="RUO75888.1"/>
    </source>
</evidence>
<comment type="similarity">
    <text evidence="10">Belongs to the MurCDEF family. MurF subfamily.</text>
</comment>
<dbReference type="Pfam" id="PF08245">
    <property type="entry name" value="Mur_ligase_M"/>
    <property type="match status" value="1"/>
</dbReference>
<reference evidence="15 16" key="1">
    <citation type="journal article" date="2011" name="Front. Microbiol.">
        <title>Genomic signatures of strain selection and enhancement in Bacillus atrophaeus var. globigii, a historical biowarfare simulant.</title>
        <authorList>
            <person name="Gibbons H.S."/>
            <person name="Broomall S.M."/>
            <person name="McNew L.A."/>
            <person name="Daligault H."/>
            <person name="Chapman C."/>
            <person name="Bruce D."/>
            <person name="Karavis M."/>
            <person name="Krepps M."/>
            <person name="McGregor P.A."/>
            <person name="Hong C."/>
            <person name="Park K.H."/>
            <person name="Akmal A."/>
            <person name="Feldman A."/>
            <person name="Lin J.S."/>
            <person name="Chang W.E."/>
            <person name="Higgs B.W."/>
            <person name="Demirev P."/>
            <person name="Lindquist J."/>
            <person name="Liem A."/>
            <person name="Fochler E."/>
            <person name="Read T.D."/>
            <person name="Tapia R."/>
            <person name="Johnson S."/>
            <person name="Bishop-Lilly K.A."/>
            <person name="Detter C."/>
            <person name="Han C."/>
            <person name="Sozhamannan S."/>
            <person name="Rosenzweig C.N."/>
            <person name="Skowronski E.W."/>
        </authorList>
    </citation>
    <scope>NUCLEOTIDE SEQUENCE [LARGE SCALE GENOMIC DNA]</scope>
    <source>
        <strain evidence="15 16">CL-SP19</strain>
    </source>
</reference>
<dbReference type="InterPro" id="IPR004101">
    <property type="entry name" value="Mur_ligase_C"/>
</dbReference>
<dbReference type="GO" id="GO:0047480">
    <property type="term" value="F:UDP-N-acetylmuramoyl-tripeptide-D-alanyl-D-alanine ligase activity"/>
    <property type="evidence" value="ECO:0007669"/>
    <property type="project" value="UniProtKB-UniRule"/>
</dbReference>
<evidence type="ECO:0000256" key="1">
    <source>
        <dbReference type="ARBA" id="ARBA00022490"/>
    </source>
</evidence>
<dbReference type="SUPFAM" id="SSF53623">
    <property type="entry name" value="MurD-like peptide ligases, catalytic domain"/>
    <property type="match status" value="1"/>
</dbReference>
<feature type="domain" description="Mur ligase N-terminal catalytic" evidence="12">
    <location>
        <begin position="31"/>
        <end position="101"/>
    </location>
</feature>
<dbReference type="Gene3D" id="3.40.1390.10">
    <property type="entry name" value="MurE/MurF, N-terminal domain"/>
    <property type="match status" value="1"/>
</dbReference>
<dbReference type="Proteomes" id="UP000287908">
    <property type="component" value="Unassembled WGS sequence"/>
</dbReference>
<dbReference type="GO" id="GO:0005524">
    <property type="term" value="F:ATP binding"/>
    <property type="evidence" value="ECO:0007669"/>
    <property type="project" value="UniProtKB-UniRule"/>
</dbReference>
<dbReference type="InterPro" id="IPR000713">
    <property type="entry name" value="Mur_ligase_N"/>
</dbReference>
<comment type="caution">
    <text evidence="15">The sequence shown here is derived from an EMBL/GenBank/DDBJ whole genome shotgun (WGS) entry which is preliminary data.</text>
</comment>
<dbReference type="AlphaFoldDB" id="A0A432ZD62"/>
<keyword evidence="2 10" id="KW-0436">Ligase</keyword>
<dbReference type="Gene3D" id="3.40.1190.10">
    <property type="entry name" value="Mur-like, catalytic domain"/>
    <property type="match status" value="1"/>
</dbReference>
<evidence type="ECO:0000259" key="12">
    <source>
        <dbReference type="Pfam" id="PF01225"/>
    </source>
</evidence>
<dbReference type="InterPro" id="IPR035911">
    <property type="entry name" value="MurE/MurF_N"/>
</dbReference>
<keyword evidence="1 10" id="KW-0963">Cytoplasm</keyword>
<evidence type="ECO:0000256" key="10">
    <source>
        <dbReference type="HAMAP-Rule" id="MF_02019"/>
    </source>
</evidence>
<evidence type="ECO:0000256" key="3">
    <source>
        <dbReference type="ARBA" id="ARBA00022618"/>
    </source>
</evidence>